<keyword evidence="9 17" id="KW-1278">Translocase</keyword>
<keyword evidence="14 17" id="KW-0496">Mitochondrion</keyword>
<dbReference type="PANTHER" id="PTHR46552:SF1">
    <property type="entry name" value="NADH-UBIQUINONE OXIDOREDUCTASE CHAIN 2"/>
    <property type="match status" value="1"/>
</dbReference>
<evidence type="ECO:0000256" key="13">
    <source>
        <dbReference type="ARBA" id="ARBA00023075"/>
    </source>
</evidence>
<keyword evidence="12 17" id="KW-0520">NAD</keyword>
<evidence type="ECO:0000256" key="2">
    <source>
        <dbReference type="ARBA" id="ARBA00007012"/>
    </source>
</evidence>
<dbReference type="EC" id="7.1.1.2" evidence="3 17"/>
<feature type="domain" description="NADH:quinone oxidoreductase/Mrp antiporter transmembrane" evidence="18">
    <location>
        <begin position="23"/>
        <end position="76"/>
    </location>
</feature>
<feature type="transmembrane region" description="Helical" evidence="17">
    <location>
        <begin position="300"/>
        <end position="321"/>
    </location>
</feature>
<geneLocation type="mitochondrion" evidence="19"/>
<comment type="similarity">
    <text evidence="2 17">Belongs to the complex I subunit 2 family.</text>
</comment>
<gene>
    <name evidence="19" type="primary">nad2</name>
</gene>
<evidence type="ECO:0000256" key="16">
    <source>
        <dbReference type="ARBA" id="ARBA00049551"/>
    </source>
</evidence>
<keyword evidence="5" id="KW-0813">Transport</keyword>
<dbReference type="AlphaFoldDB" id="A0A1X9JHZ2"/>
<keyword evidence="13 17" id="KW-0830">Ubiquinone</keyword>
<organism evidence="19">
    <name type="scientific">Neotrigonia margaritacea</name>
    <dbReference type="NCBI Taxonomy" id="47539"/>
    <lineage>
        <taxon>Eukaryota</taxon>
        <taxon>Metazoa</taxon>
        <taxon>Spiralia</taxon>
        <taxon>Lophotrochozoa</taxon>
        <taxon>Mollusca</taxon>
        <taxon>Bivalvia</taxon>
        <taxon>Autobranchia</taxon>
        <taxon>Heteroconchia</taxon>
        <taxon>Palaeoheterodonta</taxon>
        <taxon>Trigoniida</taxon>
        <taxon>Trigonioidea</taxon>
        <taxon>Trigoniidae</taxon>
        <taxon>Neotrigonia</taxon>
    </lineage>
</organism>
<evidence type="ECO:0000256" key="12">
    <source>
        <dbReference type="ARBA" id="ARBA00023027"/>
    </source>
</evidence>
<evidence type="ECO:0000256" key="17">
    <source>
        <dbReference type="RuleBase" id="RU003403"/>
    </source>
</evidence>
<evidence type="ECO:0000313" key="19">
    <source>
        <dbReference type="EMBL" id="AQT38489.1"/>
    </source>
</evidence>
<evidence type="ECO:0000256" key="9">
    <source>
        <dbReference type="ARBA" id="ARBA00022967"/>
    </source>
</evidence>
<feature type="transmembrane region" description="Helical" evidence="17">
    <location>
        <begin position="128"/>
        <end position="152"/>
    </location>
</feature>
<proteinExistence type="inferred from homology"/>
<feature type="transmembrane region" description="Helical" evidence="17">
    <location>
        <begin position="186"/>
        <end position="209"/>
    </location>
</feature>
<feature type="domain" description="NADH:quinone oxidoreductase/Mrp antiporter transmembrane" evidence="18">
    <location>
        <begin position="79"/>
        <end position="270"/>
    </location>
</feature>
<dbReference type="GO" id="GO:0005743">
    <property type="term" value="C:mitochondrial inner membrane"/>
    <property type="evidence" value="ECO:0007669"/>
    <property type="project" value="UniProtKB-SubCell"/>
</dbReference>
<evidence type="ECO:0000256" key="15">
    <source>
        <dbReference type="ARBA" id="ARBA00023136"/>
    </source>
</evidence>
<name>A0A1X9JHZ2_9BIVA</name>
<evidence type="ECO:0000256" key="7">
    <source>
        <dbReference type="ARBA" id="ARBA00022692"/>
    </source>
</evidence>
<evidence type="ECO:0000256" key="6">
    <source>
        <dbReference type="ARBA" id="ARBA00022660"/>
    </source>
</evidence>
<evidence type="ECO:0000256" key="3">
    <source>
        <dbReference type="ARBA" id="ARBA00012944"/>
    </source>
</evidence>
<evidence type="ECO:0000256" key="10">
    <source>
        <dbReference type="ARBA" id="ARBA00022982"/>
    </source>
</evidence>
<feature type="transmembrane region" description="Helical" evidence="17">
    <location>
        <begin position="100"/>
        <end position="121"/>
    </location>
</feature>
<dbReference type="InterPro" id="IPR050175">
    <property type="entry name" value="Complex_I_Subunit_2"/>
</dbReference>
<accession>A0A1X9JHZ2</accession>
<evidence type="ECO:0000256" key="5">
    <source>
        <dbReference type="ARBA" id="ARBA00022448"/>
    </source>
</evidence>
<dbReference type="GO" id="GO:0008137">
    <property type="term" value="F:NADH dehydrogenase (ubiquinone) activity"/>
    <property type="evidence" value="ECO:0007669"/>
    <property type="project" value="UniProtKB-EC"/>
</dbReference>
<keyword evidence="7 17" id="KW-0812">Transmembrane</keyword>
<comment type="function">
    <text evidence="17">Core subunit of the mitochondrial membrane respiratory chain NADH dehydrogenase (Complex I) which catalyzes electron transfer from NADH through the respiratory chain, using ubiquinone as an electron acceptor. Essential for the catalytic activity and assembly of complex I.</text>
</comment>
<dbReference type="PRINTS" id="PR01436">
    <property type="entry name" value="NADHDHGNASE2"/>
</dbReference>
<evidence type="ECO:0000256" key="4">
    <source>
        <dbReference type="ARBA" id="ARBA00021008"/>
    </source>
</evidence>
<keyword evidence="10 17" id="KW-0249">Electron transport</keyword>
<evidence type="ECO:0000256" key="8">
    <source>
        <dbReference type="ARBA" id="ARBA00022792"/>
    </source>
</evidence>
<sequence length="322" mass="34937">MKPPYKSVFLSLMMLGTLLTISSPNWMGMWMGLEINMLGFIPLIYATGTTSEAESSVKYLIPQALGSSILLTGALLSSGMETPQILVTLAILLKLGVAPFHFWFPSVMGALNLAPAFLLLTWQKLAPLFVLVSLSNFITTMVIMTAAISALWGGIGGLNQTDIRALLSYSSITHLGWMMASLTGPAYITVAYITIYTAINSAVFLALIAKSLTKHKQLTTLPSDPITRQFLVLAFLSLAGLPPLMGFAMKAMVLLSTSASFPVIVSLIVGSLVSLYYYLTLSFSSLLSPQKQTPLMKTNYGWHKAILAIPQLLFLPIMLFLL</sequence>
<dbReference type="InterPro" id="IPR003917">
    <property type="entry name" value="NADH_UbQ_OxRdtase_chain2"/>
</dbReference>
<comment type="subcellular location">
    <subcellularLocation>
        <location evidence="1 17">Mitochondrion inner membrane</location>
        <topology evidence="1 17">Multi-pass membrane protein</topology>
    </subcellularLocation>
</comment>
<keyword evidence="15 17" id="KW-0472">Membrane</keyword>
<reference evidence="19" key="1">
    <citation type="journal article" date="2017" name="Sci. Rep.">
        <title>Evolution of sex-dependent mtDNA transmission in freshwater mussels (Bivalvia: Unionida).</title>
        <authorList>
            <person name="Guerra D."/>
            <person name="Plazzi F."/>
            <person name="Stewart D.T."/>
            <person name="Bogan A.E."/>
            <person name="Hoeh W.R."/>
            <person name="Breton S."/>
        </authorList>
    </citation>
    <scope>NUCLEOTIDE SEQUENCE</scope>
    <source>
        <strain evidence="19">H3283</strain>
        <tissue evidence="19">Gonad</tissue>
    </source>
</reference>
<evidence type="ECO:0000256" key="1">
    <source>
        <dbReference type="ARBA" id="ARBA00004448"/>
    </source>
</evidence>
<dbReference type="EMBL" id="KU873118">
    <property type="protein sequence ID" value="AQT38489.1"/>
    <property type="molecule type" value="Genomic_DNA"/>
</dbReference>
<dbReference type="InterPro" id="IPR001750">
    <property type="entry name" value="ND/Mrp_TM"/>
</dbReference>
<dbReference type="GO" id="GO:0006120">
    <property type="term" value="P:mitochondrial electron transport, NADH to ubiquinone"/>
    <property type="evidence" value="ECO:0007669"/>
    <property type="project" value="InterPro"/>
</dbReference>
<keyword evidence="8 17" id="KW-0999">Mitochondrion inner membrane</keyword>
<keyword evidence="11 17" id="KW-1133">Transmembrane helix</keyword>
<dbReference type="PANTHER" id="PTHR46552">
    <property type="entry name" value="NADH-UBIQUINONE OXIDOREDUCTASE CHAIN 2"/>
    <property type="match status" value="1"/>
</dbReference>
<dbReference type="Pfam" id="PF00361">
    <property type="entry name" value="Proton_antipo_M"/>
    <property type="match status" value="2"/>
</dbReference>
<keyword evidence="6 17" id="KW-0679">Respiratory chain</keyword>
<evidence type="ECO:0000256" key="14">
    <source>
        <dbReference type="ARBA" id="ARBA00023128"/>
    </source>
</evidence>
<evidence type="ECO:0000256" key="11">
    <source>
        <dbReference type="ARBA" id="ARBA00022989"/>
    </source>
</evidence>
<evidence type="ECO:0000259" key="18">
    <source>
        <dbReference type="Pfam" id="PF00361"/>
    </source>
</evidence>
<feature type="transmembrane region" description="Helical" evidence="17">
    <location>
        <begin position="230"/>
        <end position="253"/>
    </location>
</feature>
<comment type="catalytic activity">
    <reaction evidence="16 17">
        <text>a ubiquinone + NADH + 5 H(+)(in) = a ubiquinol + NAD(+) + 4 H(+)(out)</text>
        <dbReference type="Rhea" id="RHEA:29091"/>
        <dbReference type="Rhea" id="RHEA-COMP:9565"/>
        <dbReference type="Rhea" id="RHEA-COMP:9566"/>
        <dbReference type="ChEBI" id="CHEBI:15378"/>
        <dbReference type="ChEBI" id="CHEBI:16389"/>
        <dbReference type="ChEBI" id="CHEBI:17976"/>
        <dbReference type="ChEBI" id="CHEBI:57540"/>
        <dbReference type="ChEBI" id="CHEBI:57945"/>
        <dbReference type="EC" id="7.1.1.2"/>
    </reaction>
</comment>
<protein>
    <recommendedName>
        <fullName evidence="4 17">NADH-ubiquinone oxidoreductase chain 2</fullName>
        <ecNumber evidence="3 17">7.1.1.2</ecNumber>
    </recommendedName>
</protein>
<feature type="transmembrane region" description="Helical" evidence="17">
    <location>
        <begin position="259"/>
        <end position="279"/>
    </location>
</feature>